<dbReference type="Pfam" id="PF00005">
    <property type="entry name" value="ABC_tran"/>
    <property type="match status" value="1"/>
</dbReference>
<dbReference type="GO" id="GO:0005886">
    <property type="term" value="C:plasma membrane"/>
    <property type="evidence" value="ECO:0007669"/>
    <property type="project" value="TreeGrafter"/>
</dbReference>
<dbReference type="InterPro" id="IPR003439">
    <property type="entry name" value="ABC_transporter-like_ATP-bd"/>
</dbReference>
<evidence type="ECO:0000313" key="5">
    <source>
        <dbReference type="EMBL" id="SVA44101.1"/>
    </source>
</evidence>
<accession>A0A381VVJ4</accession>
<dbReference type="EMBL" id="UINC01009864">
    <property type="protein sequence ID" value="SVA44101.1"/>
    <property type="molecule type" value="Genomic_DNA"/>
</dbReference>
<dbReference type="PANTHER" id="PTHR45772">
    <property type="entry name" value="CONSERVED COMPONENT OF ABC TRANSPORTER FOR NATURAL AMINO ACIDS-RELATED"/>
    <property type="match status" value="1"/>
</dbReference>
<protein>
    <recommendedName>
        <fullName evidence="4">ABC transporter domain-containing protein</fullName>
    </recommendedName>
</protein>
<dbReference type="AlphaFoldDB" id="A0A381VVJ4"/>
<evidence type="ECO:0000256" key="2">
    <source>
        <dbReference type="ARBA" id="ARBA00022741"/>
    </source>
</evidence>
<name>A0A381VVJ4_9ZZZZ</name>
<dbReference type="InterPro" id="IPR027417">
    <property type="entry name" value="P-loop_NTPase"/>
</dbReference>
<evidence type="ECO:0000259" key="4">
    <source>
        <dbReference type="PROSITE" id="PS50893"/>
    </source>
</evidence>
<dbReference type="SUPFAM" id="SSF52540">
    <property type="entry name" value="P-loop containing nucleoside triphosphate hydrolases"/>
    <property type="match status" value="1"/>
</dbReference>
<keyword evidence="3" id="KW-0067">ATP-binding</keyword>
<proteinExistence type="predicted"/>
<dbReference type="GO" id="GO:0015192">
    <property type="term" value="F:L-phenylalanine transmembrane transporter activity"/>
    <property type="evidence" value="ECO:0007669"/>
    <property type="project" value="TreeGrafter"/>
</dbReference>
<dbReference type="PANTHER" id="PTHR45772:SF7">
    <property type="entry name" value="AMINO ACID ABC TRANSPORTER ATP-BINDING PROTEIN"/>
    <property type="match status" value="1"/>
</dbReference>
<evidence type="ECO:0000256" key="1">
    <source>
        <dbReference type="ARBA" id="ARBA00022448"/>
    </source>
</evidence>
<dbReference type="Gene3D" id="3.40.50.300">
    <property type="entry name" value="P-loop containing nucleotide triphosphate hydrolases"/>
    <property type="match status" value="1"/>
</dbReference>
<dbReference type="PROSITE" id="PS50893">
    <property type="entry name" value="ABC_TRANSPORTER_2"/>
    <property type="match status" value="1"/>
</dbReference>
<sequence length="235" mass="26063">MEKLDLSLDAGIVLGLIGPNGSGKTTLFNVLSGVYPADSGTILLRGKNITNSKPQEIIRFGIARTFQNLRLYKRMTVFDNVWIAQHSLPDVALRELILASRKKEKSRRQQVQHLLEVTGLIDHSEQLAGGLPLPQQRRLELARALVRSPDLLLLDEPAGGMTPAETEEMGELIRETAAPGRTCIIIEHKMDLLSGLCQRLCVLNFGEKIAEGEPREVFEHPDVLEAYLGRSRPNA</sequence>
<dbReference type="GO" id="GO:0005304">
    <property type="term" value="F:L-valine transmembrane transporter activity"/>
    <property type="evidence" value="ECO:0007669"/>
    <property type="project" value="TreeGrafter"/>
</dbReference>
<dbReference type="InterPro" id="IPR051120">
    <property type="entry name" value="ABC_AA/LPS_Transport"/>
</dbReference>
<keyword evidence="2" id="KW-0547">Nucleotide-binding</keyword>
<reference evidence="5" key="1">
    <citation type="submission" date="2018-05" db="EMBL/GenBank/DDBJ databases">
        <authorList>
            <person name="Lanie J.A."/>
            <person name="Ng W.-L."/>
            <person name="Kazmierczak K.M."/>
            <person name="Andrzejewski T.M."/>
            <person name="Davidsen T.M."/>
            <person name="Wayne K.J."/>
            <person name="Tettelin H."/>
            <person name="Glass J.I."/>
            <person name="Rusch D."/>
            <person name="Podicherti R."/>
            <person name="Tsui H.-C.T."/>
            <person name="Winkler M.E."/>
        </authorList>
    </citation>
    <scope>NUCLEOTIDE SEQUENCE</scope>
</reference>
<dbReference type="Pfam" id="PF12399">
    <property type="entry name" value="BCA_ABC_TP_C"/>
    <property type="match status" value="1"/>
</dbReference>
<dbReference type="GO" id="GO:0015188">
    <property type="term" value="F:L-isoleucine transmembrane transporter activity"/>
    <property type="evidence" value="ECO:0007669"/>
    <property type="project" value="TreeGrafter"/>
</dbReference>
<dbReference type="GO" id="GO:0005524">
    <property type="term" value="F:ATP binding"/>
    <property type="evidence" value="ECO:0007669"/>
    <property type="project" value="UniProtKB-KW"/>
</dbReference>
<dbReference type="SMART" id="SM00382">
    <property type="entry name" value="AAA"/>
    <property type="match status" value="1"/>
</dbReference>
<keyword evidence="1" id="KW-0813">Transport</keyword>
<dbReference type="GO" id="GO:1903806">
    <property type="term" value="P:L-isoleucine import across plasma membrane"/>
    <property type="evidence" value="ECO:0007669"/>
    <property type="project" value="TreeGrafter"/>
</dbReference>
<dbReference type="GO" id="GO:0016887">
    <property type="term" value="F:ATP hydrolysis activity"/>
    <property type="evidence" value="ECO:0007669"/>
    <property type="project" value="InterPro"/>
</dbReference>
<organism evidence="5">
    <name type="scientific">marine metagenome</name>
    <dbReference type="NCBI Taxonomy" id="408172"/>
    <lineage>
        <taxon>unclassified sequences</taxon>
        <taxon>metagenomes</taxon>
        <taxon>ecological metagenomes</taxon>
    </lineage>
</organism>
<dbReference type="InterPro" id="IPR003593">
    <property type="entry name" value="AAA+_ATPase"/>
</dbReference>
<dbReference type="InterPro" id="IPR032823">
    <property type="entry name" value="BCA_ABC_TP_C"/>
</dbReference>
<dbReference type="GO" id="GO:0042941">
    <property type="term" value="P:D-alanine transmembrane transport"/>
    <property type="evidence" value="ECO:0007669"/>
    <property type="project" value="TreeGrafter"/>
</dbReference>
<feature type="domain" description="ABC transporter" evidence="4">
    <location>
        <begin position="1"/>
        <end position="230"/>
    </location>
</feature>
<evidence type="ECO:0000256" key="3">
    <source>
        <dbReference type="ARBA" id="ARBA00022840"/>
    </source>
</evidence>
<gene>
    <name evidence="5" type="ORF">METZ01_LOCUS96955</name>
</gene>
<dbReference type="GO" id="GO:1903805">
    <property type="term" value="P:L-valine import across plasma membrane"/>
    <property type="evidence" value="ECO:0007669"/>
    <property type="project" value="TreeGrafter"/>
</dbReference>
<dbReference type="CDD" id="cd03219">
    <property type="entry name" value="ABC_Mj1267_LivG_branched"/>
    <property type="match status" value="1"/>
</dbReference>
<dbReference type="GO" id="GO:0015808">
    <property type="term" value="P:L-alanine transport"/>
    <property type="evidence" value="ECO:0007669"/>
    <property type="project" value="TreeGrafter"/>
</dbReference>